<dbReference type="InterPro" id="IPR003439">
    <property type="entry name" value="ABC_transporter-like_ATP-bd"/>
</dbReference>
<evidence type="ECO:0000256" key="1">
    <source>
        <dbReference type="ARBA" id="ARBA00005417"/>
    </source>
</evidence>
<feature type="non-terminal residue" evidence="6">
    <location>
        <position position="101"/>
    </location>
</feature>
<dbReference type="Pfam" id="PF00005">
    <property type="entry name" value="ABC_tran"/>
    <property type="match status" value="1"/>
</dbReference>
<dbReference type="EMBL" id="JAARUV010000038">
    <property type="protein sequence ID" value="MBC1780662.1"/>
    <property type="molecule type" value="Genomic_DNA"/>
</dbReference>
<dbReference type="InterPro" id="IPR050319">
    <property type="entry name" value="ABC_transp_ATP-bind"/>
</dbReference>
<name>A0A7X0XU43_9LIST</name>
<organism evidence="6 7">
    <name type="scientific">Listeria booriae</name>
    <dbReference type="NCBI Taxonomy" id="1552123"/>
    <lineage>
        <taxon>Bacteria</taxon>
        <taxon>Bacillati</taxon>
        <taxon>Bacillota</taxon>
        <taxon>Bacilli</taxon>
        <taxon>Bacillales</taxon>
        <taxon>Listeriaceae</taxon>
        <taxon>Listeria</taxon>
    </lineage>
</organism>
<dbReference type="GO" id="GO:0016887">
    <property type="term" value="F:ATP hydrolysis activity"/>
    <property type="evidence" value="ECO:0007669"/>
    <property type="project" value="InterPro"/>
</dbReference>
<evidence type="ECO:0000259" key="5">
    <source>
        <dbReference type="Pfam" id="PF00005"/>
    </source>
</evidence>
<evidence type="ECO:0000313" key="6">
    <source>
        <dbReference type="EMBL" id="MBC1780662.1"/>
    </source>
</evidence>
<evidence type="ECO:0000256" key="4">
    <source>
        <dbReference type="ARBA" id="ARBA00022840"/>
    </source>
</evidence>
<gene>
    <name evidence="6" type="ORF">HCA46_17725</name>
</gene>
<reference evidence="6 7" key="1">
    <citation type="submission" date="2020-03" db="EMBL/GenBank/DDBJ databases">
        <title>Soil Listeria distribution.</title>
        <authorList>
            <person name="Liao J."/>
            <person name="Wiedmann M."/>
        </authorList>
    </citation>
    <scope>NUCLEOTIDE SEQUENCE [LARGE SCALE GENOMIC DNA]</scope>
    <source>
        <strain evidence="6 7">FSL L7-1017</strain>
    </source>
</reference>
<proteinExistence type="inferred from homology"/>
<feature type="domain" description="ABC transporter" evidence="5">
    <location>
        <begin position="30"/>
        <end position="100"/>
    </location>
</feature>
<protein>
    <submittedName>
        <fullName evidence="6">ATP-binding cassette domain-containing protein</fullName>
    </submittedName>
</protein>
<keyword evidence="4 6" id="KW-0067">ATP-binding</keyword>
<dbReference type="SUPFAM" id="SSF52540">
    <property type="entry name" value="P-loop containing nucleoside triphosphate hydrolases"/>
    <property type="match status" value="1"/>
</dbReference>
<dbReference type="Gene3D" id="3.40.50.300">
    <property type="entry name" value="P-loop containing nucleotide triphosphate hydrolases"/>
    <property type="match status" value="1"/>
</dbReference>
<dbReference type="PANTHER" id="PTHR43776:SF7">
    <property type="entry name" value="D,D-DIPEPTIDE TRANSPORT ATP-BINDING PROTEIN DDPF-RELATED"/>
    <property type="match status" value="1"/>
</dbReference>
<comment type="caution">
    <text evidence="6">The sequence shown here is derived from an EMBL/GenBank/DDBJ whole genome shotgun (WGS) entry which is preliminary data.</text>
</comment>
<evidence type="ECO:0000313" key="7">
    <source>
        <dbReference type="Proteomes" id="UP000547643"/>
    </source>
</evidence>
<dbReference type="AlphaFoldDB" id="A0A7X0XU43"/>
<dbReference type="InterPro" id="IPR027417">
    <property type="entry name" value="P-loop_NTPase"/>
</dbReference>
<keyword evidence="3" id="KW-0547">Nucleotide-binding</keyword>
<evidence type="ECO:0000256" key="2">
    <source>
        <dbReference type="ARBA" id="ARBA00022448"/>
    </source>
</evidence>
<dbReference type="Proteomes" id="UP000547643">
    <property type="component" value="Unassembled WGS sequence"/>
</dbReference>
<dbReference type="GO" id="GO:0005524">
    <property type="term" value="F:ATP binding"/>
    <property type="evidence" value="ECO:0007669"/>
    <property type="project" value="UniProtKB-KW"/>
</dbReference>
<evidence type="ECO:0000256" key="3">
    <source>
        <dbReference type="ARBA" id="ARBA00022741"/>
    </source>
</evidence>
<accession>A0A7X0XU43</accession>
<sequence>MTEQREKLLEIHNLKQYFNKGTASEVRAVDDISFDIYKGDTLGLVGESGCGKSTTGRTIIRLYDATGGEVIYNGKDVHARKNRKEMLEFRRKMQMIFQDPY</sequence>
<keyword evidence="2" id="KW-0813">Transport</keyword>
<dbReference type="RefSeq" id="WP_185495838.1">
    <property type="nucleotide sequence ID" value="NZ_JAARUV010000038.1"/>
</dbReference>
<dbReference type="PANTHER" id="PTHR43776">
    <property type="entry name" value="TRANSPORT ATP-BINDING PROTEIN"/>
    <property type="match status" value="1"/>
</dbReference>
<comment type="similarity">
    <text evidence="1">Belongs to the ABC transporter superfamily.</text>
</comment>